<dbReference type="AlphaFoldDB" id="A0A5C3KHJ4"/>
<dbReference type="SMART" id="SM00028">
    <property type="entry name" value="TPR"/>
    <property type="match status" value="8"/>
</dbReference>
<evidence type="ECO:0000256" key="1">
    <source>
        <dbReference type="ARBA" id="ARBA00022737"/>
    </source>
</evidence>
<proteinExistence type="predicted"/>
<organism evidence="4 5">
    <name type="scientific">Coprinopsis marcescibilis</name>
    <name type="common">Agaric fungus</name>
    <name type="synonym">Psathyrella marcescibilis</name>
    <dbReference type="NCBI Taxonomy" id="230819"/>
    <lineage>
        <taxon>Eukaryota</taxon>
        <taxon>Fungi</taxon>
        <taxon>Dikarya</taxon>
        <taxon>Basidiomycota</taxon>
        <taxon>Agaricomycotina</taxon>
        <taxon>Agaricomycetes</taxon>
        <taxon>Agaricomycetidae</taxon>
        <taxon>Agaricales</taxon>
        <taxon>Agaricineae</taxon>
        <taxon>Psathyrellaceae</taxon>
        <taxon>Coprinopsis</taxon>
    </lineage>
</organism>
<evidence type="ECO:0000256" key="2">
    <source>
        <dbReference type="SAM" id="MobiDB-lite"/>
    </source>
</evidence>
<name>A0A5C3KHJ4_COPMA</name>
<dbReference type="InterPro" id="IPR056884">
    <property type="entry name" value="NPHP3-like_N"/>
</dbReference>
<dbReference type="Proteomes" id="UP000307440">
    <property type="component" value="Unassembled WGS sequence"/>
</dbReference>
<evidence type="ECO:0000313" key="5">
    <source>
        <dbReference type="Proteomes" id="UP000307440"/>
    </source>
</evidence>
<dbReference type="STRING" id="230819.A0A5C3KHJ4"/>
<dbReference type="PANTHER" id="PTHR19959">
    <property type="entry name" value="KINESIN LIGHT CHAIN"/>
    <property type="match status" value="1"/>
</dbReference>
<keyword evidence="5" id="KW-1185">Reference proteome</keyword>
<dbReference type="OrthoDB" id="771227at2759"/>
<dbReference type="InterPro" id="IPR027417">
    <property type="entry name" value="P-loop_NTPase"/>
</dbReference>
<reference evidence="4 5" key="1">
    <citation type="journal article" date="2019" name="Nat. Ecol. Evol.">
        <title>Megaphylogeny resolves global patterns of mushroom evolution.</title>
        <authorList>
            <person name="Varga T."/>
            <person name="Krizsan K."/>
            <person name="Foldi C."/>
            <person name="Dima B."/>
            <person name="Sanchez-Garcia M."/>
            <person name="Sanchez-Ramirez S."/>
            <person name="Szollosi G.J."/>
            <person name="Szarkandi J.G."/>
            <person name="Papp V."/>
            <person name="Albert L."/>
            <person name="Andreopoulos W."/>
            <person name="Angelini C."/>
            <person name="Antonin V."/>
            <person name="Barry K.W."/>
            <person name="Bougher N.L."/>
            <person name="Buchanan P."/>
            <person name="Buyck B."/>
            <person name="Bense V."/>
            <person name="Catcheside P."/>
            <person name="Chovatia M."/>
            <person name="Cooper J."/>
            <person name="Damon W."/>
            <person name="Desjardin D."/>
            <person name="Finy P."/>
            <person name="Geml J."/>
            <person name="Haridas S."/>
            <person name="Hughes K."/>
            <person name="Justo A."/>
            <person name="Karasinski D."/>
            <person name="Kautmanova I."/>
            <person name="Kiss B."/>
            <person name="Kocsube S."/>
            <person name="Kotiranta H."/>
            <person name="LaButti K.M."/>
            <person name="Lechner B.E."/>
            <person name="Liimatainen K."/>
            <person name="Lipzen A."/>
            <person name="Lukacs Z."/>
            <person name="Mihaltcheva S."/>
            <person name="Morgado L.N."/>
            <person name="Niskanen T."/>
            <person name="Noordeloos M.E."/>
            <person name="Ohm R.A."/>
            <person name="Ortiz-Santana B."/>
            <person name="Ovrebo C."/>
            <person name="Racz N."/>
            <person name="Riley R."/>
            <person name="Savchenko A."/>
            <person name="Shiryaev A."/>
            <person name="Soop K."/>
            <person name="Spirin V."/>
            <person name="Szebenyi C."/>
            <person name="Tomsovsky M."/>
            <person name="Tulloss R.E."/>
            <person name="Uehling J."/>
            <person name="Grigoriev I.V."/>
            <person name="Vagvolgyi C."/>
            <person name="Papp T."/>
            <person name="Martin F.M."/>
            <person name="Miettinen O."/>
            <person name="Hibbett D.S."/>
            <person name="Nagy L.G."/>
        </authorList>
    </citation>
    <scope>NUCLEOTIDE SEQUENCE [LARGE SCALE GENOMIC DNA]</scope>
    <source>
        <strain evidence="4 5">CBS 121175</strain>
    </source>
</reference>
<dbReference type="Gene3D" id="1.25.40.10">
    <property type="entry name" value="Tetratricopeptide repeat domain"/>
    <property type="match status" value="4"/>
</dbReference>
<feature type="domain" description="NACHT" evidence="3">
    <location>
        <begin position="143"/>
        <end position="283"/>
    </location>
</feature>
<evidence type="ECO:0000259" key="3">
    <source>
        <dbReference type="PROSITE" id="PS50837"/>
    </source>
</evidence>
<dbReference type="Pfam" id="PF13374">
    <property type="entry name" value="TPR_10"/>
    <property type="match status" value="3"/>
</dbReference>
<protein>
    <recommendedName>
        <fullName evidence="3">NACHT domain-containing protein</fullName>
    </recommendedName>
</protein>
<accession>A0A5C3KHJ4</accession>
<dbReference type="Pfam" id="PF24883">
    <property type="entry name" value="NPHP3_N"/>
    <property type="match status" value="1"/>
</dbReference>
<sequence>MDKLRAKVERWRLGESSRGSRKVGSAQRDDSSTRDVSTWVSLPVAEMTGSSGEVINPTRNVMPDVLNATIHGSHLQKAERIDNTYNFYGETDANQVLQLLGNPKGCAWDPSRTCLDGTRLIHIDAVLSWATSLEVEPATSGARILLVPGPAGSGKSALAHTICERLDQKGLLVCSVFFDNTGQQPTAEDFTVALILGLSSINDSVKQAIAEIIVENRTLASASAPRQLKDVILPIMPKLPANRNFVIGIDALDEQPNPATLQLLQEHVPRLPSTFRFVLTTRPARQVMQYLENRPHIISFPHRLAGDNSNTDVKTYITFRLYKTNYSDTISNGLLVAFIAKSEGLFLWAETVLNHIDNAFNHAAELSDIIAGASSYWTEAETAVVKLERLYEHILSKLEWKDCRFVEKYNIVVGALVTLQEPLSRRGLAGMYSPDRITEDDIHGICMLIRPLLQNYSVDDPTQPIHLLHLSVREYLVQRAPQPFRTDSEVHHNSLTRLCLLAIRRELTAENVPILGYLDGDWAWDPAEKGRKIPVLLRTSHTEPLWYSIQHFDTHWRSLGEEEDQELTTLLHKIVVENPRPLLEVVASTRSMIDIVSLQCKALPRGPLSLTLARWTAKIYVSLARCLRSEDQHIEALPLLQEAVELYAPYKDEYSDFAVALEFATGLTWLGGCLCSLDHAEDASPHVEEALTISRQLALTHADEARLALAHSMQIKGFALDQMKRYDEACENDIQVLDLFRQLVLHQPEKFHRWMCATLRKLAWSLRRCNRYEEAVVVIQEEIGYRREITEHEPETKVDLADSLQRHAIHLRDAKRTSEACETAREALEIRRALAGQDPKKHNASLANSLRGLAAVLNLCSQDAEVIPLSYEAIEIHRQLVANDPSTFEPVLSQSLHNYALYLDKVGRTPEAFEYGREAVEIRRRLAHNDPVKYNAGLGQSLHILAWHLNLCGRVAEAILFSYEAIEVRRQLVANDPSTFQPDLSYSLHNCALYLEKVGRTAEAVEYSQEAVEIQRRLAHSNPKKHNAGLANSLHILAWHLNLCSRDAEAIPFLYEAIEIRRQLVANDPSTFQPNLSQSLQNYALYLKNVGRTAEAVEFGQEAVEIQRRLAHNDPGKYNAGLGHSLYNLAAHLYLCGSVAEAIPFSYEAVEIRRQLVGSSPSTFEPDLFRSLSNHAIYFNNIGRTAEASEYSQQAGQIQCPLATNNPKEIDLPP</sequence>
<dbReference type="SUPFAM" id="SSF52540">
    <property type="entry name" value="P-loop containing nucleoside triphosphate hydrolases"/>
    <property type="match status" value="1"/>
</dbReference>
<feature type="compositionally biased region" description="Basic and acidic residues" evidence="2">
    <location>
        <begin position="1"/>
        <end position="15"/>
    </location>
</feature>
<dbReference type="PANTHER" id="PTHR19959:SF119">
    <property type="entry name" value="FUNGAL LIPASE-LIKE DOMAIN-CONTAINING PROTEIN"/>
    <property type="match status" value="1"/>
</dbReference>
<dbReference type="Gene3D" id="3.40.50.300">
    <property type="entry name" value="P-loop containing nucleotide triphosphate hydrolases"/>
    <property type="match status" value="1"/>
</dbReference>
<dbReference type="InterPro" id="IPR019734">
    <property type="entry name" value="TPR_rpt"/>
</dbReference>
<gene>
    <name evidence="4" type="ORF">FA15DRAFT_626881</name>
</gene>
<keyword evidence="1" id="KW-0677">Repeat</keyword>
<evidence type="ECO:0000313" key="4">
    <source>
        <dbReference type="EMBL" id="TFK19345.1"/>
    </source>
</evidence>
<dbReference type="EMBL" id="ML210345">
    <property type="protein sequence ID" value="TFK19345.1"/>
    <property type="molecule type" value="Genomic_DNA"/>
</dbReference>
<feature type="region of interest" description="Disordered" evidence="2">
    <location>
        <begin position="1"/>
        <end position="35"/>
    </location>
</feature>
<dbReference type="SUPFAM" id="SSF48452">
    <property type="entry name" value="TPR-like"/>
    <property type="match status" value="4"/>
</dbReference>
<dbReference type="InterPro" id="IPR007111">
    <property type="entry name" value="NACHT_NTPase"/>
</dbReference>
<dbReference type="PROSITE" id="PS50837">
    <property type="entry name" value="NACHT"/>
    <property type="match status" value="1"/>
</dbReference>
<dbReference type="InterPro" id="IPR011990">
    <property type="entry name" value="TPR-like_helical_dom_sf"/>
</dbReference>